<comment type="caution">
    <text evidence="2">The sequence shown here is derived from an EMBL/GenBank/DDBJ whole genome shotgun (WGS) entry which is preliminary data.</text>
</comment>
<feature type="region of interest" description="Disordered" evidence="1">
    <location>
        <begin position="1"/>
        <end position="89"/>
    </location>
</feature>
<accession>A0A099NKY4</accession>
<feature type="non-terminal residue" evidence="2">
    <location>
        <position position="89"/>
    </location>
</feature>
<sequence>MENTSMTKRSISTTTDENYETDNPNTSPKSNPGTFSATTNPHKQSSAHFNENDEDHDDDFGVPMKRVASSKSSKASKPRPHVCSVCTRA</sequence>
<proteinExistence type="predicted"/>
<feature type="compositionally biased region" description="Polar residues" evidence="1">
    <location>
        <begin position="1"/>
        <end position="47"/>
    </location>
</feature>
<dbReference type="VEuPathDB" id="FungiDB:C5L36_0D05320"/>
<name>A0A099NKY4_PICKU</name>
<gene>
    <name evidence="2" type="ORF">JL09_g6806</name>
</gene>
<reference evidence="3" key="1">
    <citation type="journal article" date="2014" name="Microb. Cell Fact.">
        <title>Exploiting Issatchenkia orientalis SD108 for succinic acid production.</title>
        <authorList>
            <person name="Xiao H."/>
            <person name="Shao Z."/>
            <person name="Jiang Y."/>
            <person name="Dole S."/>
            <person name="Zhao H."/>
        </authorList>
    </citation>
    <scope>NUCLEOTIDE SEQUENCE [LARGE SCALE GENOMIC DNA]</scope>
    <source>
        <strain evidence="3">SD108</strain>
    </source>
</reference>
<protein>
    <submittedName>
        <fullName evidence="2">Uncharacterized protein</fullName>
    </submittedName>
</protein>
<dbReference type="HOGENOM" id="CLU_2580279_0_0_1"/>
<evidence type="ECO:0000256" key="1">
    <source>
        <dbReference type="SAM" id="MobiDB-lite"/>
    </source>
</evidence>
<dbReference type="Proteomes" id="UP000029867">
    <property type="component" value="Unassembled WGS sequence"/>
</dbReference>
<dbReference type="AlphaFoldDB" id="A0A099NKY4"/>
<organism evidence="2 3">
    <name type="scientific">Pichia kudriavzevii</name>
    <name type="common">Yeast</name>
    <name type="synonym">Issatchenkia orientalis</name>
    <dbReference type="NCBI Taxonomy" id="4909"/>
    <lineage>
        <taxon>Eukaryota</taxon>
        <taxon>Fungi</taxon>
        <taxon>Dikarya</taxon>
        <taxon>Ascomycota</taxon>
        <taxon>Saccharomycotina</taxon>
        <taxon>Pichiomycetes</taxon>
        <taxon>Pichiales</taxon>
        <taxon>Pichiaceae</taxon>
        <taxon>Pichia</taxon>
    </lineage>
</organism>
<evidence type="ECO:0000313" key="2">
    <source>
        <dbReference type="EMBL" id="KGK32587.1"/>
    </source>
</evidence>
<evidence type="ECO:0000313" key="3">
    <source>
        <dbReference type="Proteomes" id="UP000029867"/>
    </source>
</evidence>
<dbReference type="EMBL" id="JQFK01002082">
    <property type="protein sequence ID" value="KGK32587.1"/>
    <property type="molecule type" value="Genomic_DNA"/>
</dbReference>